<dbReference type="Pfam" id="PF15993">
    <property type="entry name" value="Fuseless"/>
    <property type="match status" value="1"/>
</dbReference>
<comment type="caution">
    <text evidence="3">The sequence shown here is derived from an EMBL/GenBank/DDBJ whole genome shotgun (WGS) entry which is preliminary data.</text>
</comment>
<feature type="transmembrane region" description="Helical" evidence="2">
    <location>
        <begin position="202"/>
        <end position="225"/>
    </location>
</feature>
<keyword evidence="2" id="KW-0812">Transmembrane</keyword>
<evidence type="ECO:0000256" key="1">
    <source>
        <dbReference type="SAM" id="MobiDB-lite"/>
    </source>
</evidence>
<proteinExistence type="predicted"/>
<accession>A0A814U2V7</accession>
<dbReference type="PANTHER" id="PTHR35270">
    <property type="entry name" value="FUSELESS, ISOFORM A"/>
    <property type="match status" value="1"/>
</dbReference>
<reference evidence="3" key="1">
    <citation type="submission" date="2021-02" db="EMBL/GenBank/DDBJ databases">
        <authorList>
            <person name="Nowell W R."/>
        </authorList>
    </citation>
    <scope>NUCLEOTIDE SEQUENCE</scope>
</reference>
<feature type="region of interest" description="Disordered" evidence="1">
    <location>
        <begin position="1"/>
        <end position="24"/>
    </location>
</feature>
<evidence type="ECO:0000313" key="4">
    <source>
        <dbReference type="Proteomes" id="UP000663860"/>
    </source>
</evidence>
<feature type="transmembrane region" description="Helical" evidence="2">
    <location>
        <begin position="372"/>
        <end position="390"/>
    </location>
</feature>
<keyword evidence="2" id="KW-1133">Transmembrane helix</keyword>
<dbReference type="EMBL" id="CAJNOE010000357">
    <property type="protein sequence ID" value="CAF1170749.1"/>
    <property type="molecule type" value="Genomic_DNA"/>
</dbReference>
<evidence type="ECO:0000256" key="2">
    <source>
        <dbReference type="SAM" id="Phobius"/>
    </source>
</evidence>
<evidence type="ECO:0008006" key="5">
    <source>
        <dbReference type="Google" id="ProtNLM"/>
    </source>
</evidence>
<feature type="transmembrane region" description="Helical" evidence="2">
    <location>
        <begin position="277"/>
        <end position="298"/>
    </location>
</feature>
<keyword evidence="2" id="KW-0472">Membrane</keyword>
<dbReference type="AlphaFoldDB" id="A0A814U2V7"/>
<feature type="transmembrane region" description="Helical" evidence="2">
    <location>
        <begin position="449"/>
        <end position="466"/>
    </location>
</feature>
<dbReference type="InterPro" id="IPR032751">
    <property type="entry name" value="Fuseless"/>
</dbReference>
<dbReference type="Proteomes" id="UP000663860">
    <property type="component" value="Unassembled WGS sequence"/>
</dbReference>
<evidence type="ECO:0000313" key="3">
    <source>
        <dbReference type="EMBL" id="CAF1170749.1"/>
    </source>
</evidence>
<protein>
    <recommendedName>
        <fullName evidence="5">Transmembrane protein</fullName>
    </recommendedName>
</protein>
<feature type="transmembrane region" description="Helical" evidence="2">
    <location>
        <begin position="156"/>
        <end position="177"/>
    </location>
</feature>
<dbReference type="PANTHER" id="PTHR35270:SF2">
    <property type="entry name" value="FUSELESS, ISOFORM A"/>
    <property type="match status" value="1"/>
</dbReference>
<organism evidence="3 4">
    <name type="scientific">Adineta steineri</name>
    <dbReference type="NCBI Taxonomy" id="433720"/>
    <lineage>
        <taxon>Eukaryota</taxon>
        <taxon>Metazoa</taxon>
        <taxon>Spiralia</taxon>
        <taxon>Gnathifera</taxon>
        <taxon>Rotifera</taxon>
        <taxon>Eurotatoria</taxon>
        <taxon>Bdelloidea</taxon>
        <taxon>Adinetida</taxon>
        <taxon>Adinetidae</taxon>
        <taxon>Adineta</taxon>
    </lineage>
</organism>
<feature type="compositionally biased region" description="Polar residues" evidence="1">
    <location>
        <begin position="7"/>
        <end position="16"/>
    </location>
</feature>
<feature type="transmembrane region" description="Helical" evidence="2">
    <location>
        <begin position="245"/>
        <end position="265"/>
    </location>
</feature>
<feature type="transmembrane region" description="Helical" evidence="2">
    <location>
        <begin position="335"/>
        <end position="352"/>
    </location>
</feature>
<name>A0A814U2V7_9BILA</name>
<sequence>MVEYNSKKQTLYNRRQTMAAPESPHDELHDLARHLSASTNVRLPLSPVSPSDEVNRSARYLGTPTNVRQPLSSNSQIDLPFSDEYRSQERVPPAGVDVRRQFVSNRIGDSISNDSITRRRLSIISENYYPVDDEENQNEDNQTLIETDNDKRRRRILFLVEPILVGLILLPVIVLFWDCGWNLVWTLLNTINGYPLTINQEFYNYSFLSLFIPYSIVQILLLILYIGQEIFYNFLKEQNSIIRIILLKSHIFLLATIYIIQWEIVWLLWDQYTPRQWYFQLVLSIAAIFALIVFIGHLSDLVCAPFLVSYDSIEYCLHFGCPLLTRQMKQWKINVINYVLYEIIISNLSIVTWRSFYNFLDQHMYPDDLNKSALICLLIGFILYFPLMYFQNYLEYLNVKYEFWVFVSINFPQLYRNVRHVFAFLSCVFLWRGLWLLYDSYIVIFEFHYQTYLLLYFLSFFFLALIQTSSSINGPLSNMEDDNHFFPLYPNCYVSTVIRKFS</sequence>
<gene>
    <name evidence="3" type="ORF">IZO911_LOCUS26881</name>
</gene>
<feature type="transmembrane region" description="Helical" evidence="2">
    <location>
        <begin position="418"/>
        <end position="437"/>
    </location>
</feature>